<dbReference type="AlphaFoldDB" id="A0A4R0R6V0"/>
<proteinExistence type="predicted"/>
<protein>
    <submittedName>
        <fullName evidence="1">Uncharacterized protein</fullName>
    </submittedName>
</protein>
<sequence>MKPEISSSLPSPVIRASASKGCPNRLIPLHTYDAKVASSLEVLWPAPLVSIKSWYFRIKRPKGQVAFIGKRVIEFDPENNVPVPLCGPYRPTTFPDRRQNLRIYEDLIECQYESRHPTFPAYARPPRTQPQYRGQSLRCKWLRVAGAFKGAERVLE</sequence>
<comment type="caution">
    <text evidence="1">The sequence shown here is derived from an EMBL/GenBank/DDBJ whole genome shotgun (WGS) entry which is preliminary data.</text>
</comment>
<dbReference type="EMBL" id="RWJN01000404">
    <property type="protein sequence ID" value="TCD62073.1"/>
    <property type="molecule type" value="Genomic_DNA"/>
</dbReference>
<evidence type="ECO:0000313" key="2">
    <source>
        <dbReference type="Proteomes" id="UP000292702"/>
    </source>
</evidence>
<gene>
    <name evidence="1" type="ORF">EIP91_007495</name>
</gene>
<organism evidence="1 2">
    <name type="scientific">Steccherinum ochraceum</name>
    <dbReference type="NCBI Taxonomy" id="92696"/>
    <lineage>
        <taxon>Eukaryota</taxon>
        <taxon>Fungi</taxon>
        <taxon>Dikarya</taxon>
        <taxon>Basidiomycota</taxon>
        <taxon>Agaricomycotina</taxon>
        <taxon>Agaricomycetes</taxon>
        <taxon>Polyporales</taxon>
        <taxon>Steccherinaceae</taxon>
        <taxon>Steccherinum</taxon>
    </lineage>
</organism>
<name>A0A4R0R6V0_9APHY</name>
<dbReference type="Proteomes" id="UP000292702">
    <property type="component" value="Unassembled WGS sequence"/>
</dbReference>
<reference evidence="1 2" key="1">
    <citation type="submission" date="2018-11" db="EMBL/GenBank/DDBJ databases">
        <title>Genome assembly of Steccherinum ochraceum LE-BIN_3174, the white-rot fungus of the Steccherinaceae family (The Residual Polyporoid clade, Polyporales, Basidiomycota).</title>
        <authorList>
            <person name="Fedorova T.V."/>
            <person name="Glazunova O.A."/>
            <person name="Landesman E.O."/>
            <person name="Moiseenko K.V."/>
            <person name="Psurtseva N.V."/>
            <person name="Savinova O.S."/>
            <person name="Shakhova N.V."/>
            <person name="Tyazhelova T.V."/>
            <person name="Vasina D.V."/>
        </authorList>
    </citation>
    <scope>NUCLEOTIDE SEQUENCE [LARGE SCALE GENOMIC DNA]</scope>
    <source>
        <strain evidence="1 2">LE-BIN_3174</strain>
    </source>
</reference>
<evidence type="ECO:0000313" key="1">
    <source>
        <dbReference type="EMBL" id="TCD62073.1"/>
    </source>
</evidence>
<accession>A0A4R0R6V0</accession>
<keyword evidence="2" id="KW-1185">Reference proteome</keyword>